<organism evidence="1">
    <name type="scientific">Candidatus Kentrum sp. LPFa</name>
    <dbReference type="NCBI Taxonomy" id="2126335"/>
    <lineage>
        <taxon>Bacteria</taxon>
        <taxon>Pseudomonadati</taxon>
        <taxon>Pseudomonadota</taxon>
        <taxon>Gammaproteobacteria</taxon>
        <taxon>Candidatus Kentrum</taxon>
    </lineage>
</organism>
<evidence type="ECO:0000313" key="1">
    <source>
        <dbReference type="EMBL" id="VFK08714.1"/>
    </source>
</evidence>
<protein>
    <submittedName>
        <fullName evidence="1">Uncharacterized protein</fullName>
    </submittedName>
</protein>
<dbReference type="AlphaFoldDB" id="A0A450VVB3"/>
<gene>
    <name evidence="1" type="ORF">BECKLPF1236B_GA0070989_10047</name>
</gene>
<name>A0A450VVB3_9GAMM</name>
<sequence>MEITTKDRSALKSYFVKNSIPTEKNFEDLIDGMLNLKDDGFAKPAGSPLCIEASGNTESQKKAINFYNSFSDDSPDWVFSLNPRGASGQANTAKRGFSIGDAEGNSKFFIDKDTGNVGIGTVAPGKRFHVSANSADHAVIIENAAENGYGLIVSADKDPLRVGDRNDTTGQYLIVKGDGKVGIGTTDPGTCKLAIGGHSDGQNILRLASDVGLRGGDRQALLRFGNDGDYQLLHKASGAFGRNTLGMHVHQDDAFGVYSTSWTSLLEVKGGSGDTYIKGNVGIGTTSPASKLDVNGEIQAGIAFMGKNSHHTAYACFSHKDANAEGKYALLQHQNGTTFLNAAPGKTVNFRINNGSKMVLDSNGLTMHDTLLEKLDVIACGGRGDWGAQNHPIMQYFKGKLWGKPKGTMLRAIQDHPSWRGHYWQGWVDADNKIRVTHNEHNTGEVVS</sequence>
<dbReference type="EMBL" id="CAADFK010000004">
    <property type="protein sequence ID" value="VFK08714.1"/>
    <property type="molecule type" value="Genomic_DNA"/>
</dbReference>
<accession>A0A450VVB3</accession>
<reference evidence="1" key="1">
    <citation type="submission" date="2019-02" db="EMBL/GenBank/DDBJ databases">
        <authorList>
            <person name="Gruber-Vodicka R. H."/>
            <person name="Seah K. B. B."/>
        </authorList>
    </citation>
    <scope>NUCLEOTIDE SEQUENCE</scope>
    <source>
        <strain evidence="1">BECK_S313</strain>
    </source>
</reference>
<proteinExistence type="predicted"/>